<dbReference type="Pfam" id="PF00899">
    <property type="entry name" value="ThiF"/>
    <property type="match status" value="1"/>
</dbReference>
<name>A0ABP9WKY8_9GAMM</name>
<dbReference type="InterPro" id="IPR045886">
    <property type="entry name" value="ThiF/MoeB/HesA"/>
</dbReference>
<proteinExistence type="predicted"/>
<reference evidence="2 3" key="1">
    <citation type="submission" date="2024-02" db="EMBL/GenBank/DDBJ databases">
        <title>Microbulbifer aestuariivivens NBRC 112533.</title>
        <authorList>
            <person name="Ichikawa N."/>
            <person name="Katano-Makiyama Y."/>
            <person name="Hidaka K."/>
        </authorList>
    </citation>
    <scope>NUCLEOTIDE SEQUENCE [LARGE SCALE GENOMIC DNA]</scope>
    <source>
        <strain evidence="2 3">NBRC 112533</strain>
    </source>
</reference>
<dbReference type="CDD" id="cd00757">
    <property type="entry name" value="ThiF_MoeB_HesA_family"/>
    <property type="match status" value="1"/>
</dbReference>
<dbReference type="Gene3D" id="3.40.50.720">
    <property type="entry name" value="NAD(P)-binding Rossmann-like Domain"/>
    <property type="match status" value="1"/>
</dbReference>
<comment type="caution">
    <text evidence="2">The sequence shown here is derived from an EMBL/GenBank/DDBJ whole genome shotgun (WGS) entry which is preliminary data.</text>
</comment>
<protein>
    <submittedName>
        <fullName evidence="2">Sulfur carrier protein ThiS adenylyltransferase</fullName>
    </submittedName>
</protein>
<evidence type="ECO:0000259" key="1">
    <source>
        <dbReference type="Pfam" id="PF00899"/>
    </source>
</evidence>
<accession>A0ABP9WKY8</accession>
<evidence type="ECO:0000313" key="3">
    <source>
        <dbReference type="Proteomes" id="UP001408594"/>
    </source>
</evidence>
<dbReference type="RefSeq" id="WP_345547980.1">
    <property type="nucleotide sequence ID" value="NZ_BAABRT010000001.1"/>
</dbReference>
<dbReference type="InterPro" id="IPR000594">
    <property type="entry name" value="ThiF_NAD_FAD-bd"/>
</dbReference>
<keyword evidence="3" id="KW-1185">Reference proteome</keyword>
<dbReference type="Proteomes" id="UP001408594">
    <property type="component" value="Unassembled WGS sequence"/>
</dbReference>
<keyword evidence="2" id="KW-0548">Nucleotidyltransferase</keyword>
<dbReference type="GO" id="GO:0016779">
    <property type="term" value="F:nucleotidyltransferase activity"/>
    <property type="evidence" value="ECO:0007669"/>
    <property type="project" value="UniProtKB-KW"/>
</dbReference>
<dbReference type="PANTHER" id="PTHR10953:SF240">
    <property type="entry name" value="SULFUR CARRIER PROTEIN THIS ADENYLYLTRANSFERASE"/>
    <property type="match status" value="1"/>
</dbReference>
<gene>
    <name evidence="2" type="primary">thiF</name>
    <name evidence="2" type="ORF">Maes01_00208</name>
</gene>
<dbReference type="InterPro" id="IPR035985">
    <property type="entry name" value="Ubiquitin-activating_enz"/>
</dbReference>
<dbReference type="SUPFAM" id="SSF69572">
    <property type="entry name" value="Activating enzymes of the ubiquitin-like proteins"/>
    <property type="match status" value="1"/>
</dbReference>
<dbReference type="PANTHER" id="PTHR10953">
    <property type="entry name" value="UBIQUITIN-ACTIVATING ENZYME E1"/>
    <property type="match status" value="1"/>
</dbReference>
<dbReference type="EMBL" id="BAABRT010000001">
    <property type="protein sequence ID" value="GAA5523659.1"/>
    <property type="molecule type" value="Genomic_DNA"/>
</dbReference>
<feature type="domain" description="THIF-type NAD/FAD binding fold" evidence="1">
    <location>
        <begin position="10"/>
        <end position="243"/>
    </location>
</feature>
<evidence type="ECO:0000313" key="2">
    <source>
        <dbReference type="EMBL" id="GAA5523659.1"/>
    </source>
</evidence>
<sequence>MISPKERIRYSRQIMLPQMGEGAQAKLAKARVMVVGVGGLGCPVALYLATAGVGTLHLVDGDSVELSNLQRQVLYKTNHVHKPKVVMAAQQLQAANPEMRIVPHQRNASEKWLATNMASIDLVLDCTDNQKIRKVINRVCQQNKVPVIMASVQGFSGQLITLDYRLPDSPCYSCIFPNAEQQQGTSCNSSGVIGPALGVIGSAQALEAIKLLAGLALGSLNTLQLFEGETLEWRRLSLGSRRCETCADQKEGVH</sequence>
<organism evidence="2 3">
    <name type="scientific">Microbulbifer aestuariivivens</name>
    <dbReference type="NCBI Taxonomy" id="1908308"/>
    <lineage>
        <taxon>Bacteria</taxon>
        <taxon>Pseudomonadati</taxon>
        <taxon>Pseudomonadota</taxon>
        <taxon>Gammaproteobacteria</taxon>
        <taxon>Cellvibrionales</taxon>
        <taxon>Microbulbiferaceae</taxon>
        <taxon>Microbulbifer</taxon>
    </lineage>
</organism>
<keyword evidence="2" id="KW-0808">Transferase</keyword>